<accession>A0A8S9JEV9</accession>
<proteinExistence type="predicted"/>
<name>A0A8S9JEV9_BRACR</name>
<comment type="caution">
    <text evidence="1">The sequence shown here is derived from an EMBL/GenBank/DDBJ whole genome shotgun (WGS) entry which is preliminary data.</text>
</comment>
<protein>
    <submittedName>
        <fullName evidence="1">Uncharacterized protein</fullName>
    </submittedName>
</protein>
<evidence type="ECO:0000313" key="1">
    <source>
        <dbReference type="EMBL" id="KAF2580545.1"/>
    </source>
</evidence>
<evidence type="ECO:0000313" key="2">
    <source>
        <dbReference type="Proteomes" id="UP000712281"/>
    </source>
</evidence>
<dbReference type="Proteomes" id="UP000712281">
    <property type="component" value="Unassembled WGS sequence"/>
</dbReference>
<sequence>MSGFSDSSPDFGAASTLGALVLHFHWTHRSRRCWQGDLLLLEGPAADDSAGHPCRGHQDGCCRSVV</sequence>
<dbReference type="AlphaFoldDB" id="A0A8S9JEV9"/>
<reference evidence="1" key="1">
    <citation type="submission" date="2019-12" db="EMBL/GenBank/DDBJ databases">
        <title>Genome sequencing and annotation of Brassica cretica.</title>
        <authorList>
            <person name="Studholme D.J."/>
            <person name="Sarris P.F."/>
        </authorList>
    </citation>
    <scope>NUCLEOTIDE SEQUENCE</scope>
    <source>
        <strain evidence="1">PFS-001/15</strain>
        <tissue evidence="1">Leaf</tissue>
    </source>
</reference>
<dbReference type="EMBL" id="QGKW02001660">
    <property type="protein sequence ID" value="KAF2580545.1"/>
    <property type="molecule type" value="Genomic_DNA"/>
</dbReference>
<organism evidence="1 2">
    <name type="scientific">Brassica cretica</name>
    <name type="common">Mustard</name>
    <dbReference type="NCBI Taxonomy" id="69181"/>
    <lineage>
        <taxon>Eukaryota</taxon>
        <taxon>Viridiplantae</taxon>
        <taxon>Streptophyta</taxon>
        <taxon>Embryophyta</taxon>
        <taxon>Tracheophyta</taxon>
        <taxon>Spermatophyta</taxon>
        <taxon>Magnoliopsida</taxon>
        <taxon>eudicotyledons</taxon>
        <taxon>Gunneridae</taxon>
        <taxon>Pentapetalae</taxon>
        <taxon>rosids</taxon>
        <taxon>malvids</taxon>
        <taxon>Brassicales</taxon>
        <taxon>Brassicaceae</taxon>
        <taxon>Brassiceae</taxon>
        <taxon>Brassica</taxon>
    </lineage>
</organism>
<gene>
    <name evidence="1" type="ORF">F2Q68_00000672</name>
</gene>